<protein>
    <submittedName>
        <fullName evidence="1">Uncharacterized protein</fullName>
    </submittedName>
</protein>
<evidence type="ECO:0000313" key="2">
    <source>
        <dbReference type="Proteomes" id="UP001196413"/>
    </source>
</evidence>
<sequence>MNRFKQQFMNGIKEKTKITPFISNVLDSCARIVNSTPNITPACFWSPCVSSGVFKSELRSSTRCSYTKE</sequence>
<evidence type="ECO:0000313" key="1">
    <source>
        <dbReference type="EMBL" id="KAJ1353428.1"/>
    </source>
</evidence>
<dbReference type="AlphaFoldDB" id="A0AAD5QIL2"/>
<reference evidence="1" key="1">
    <citation type="submission" date="2021-06" db="EMBL/GenBank/DDBJ databases">
        <title>Parelaphostrongylus tenuis whole genome reference sequence.</title>
        <authorList>
            <person name="Garwood T.J."/>
            <person name="Larsen P.A."/>
            <person name="Fountain-Jones N.M."/>
            <person name="Garbe J.R."/>
            <person name="Macchietto M.G."/>
            <person name="Kania S.A."/>
            <person name="Gerhold R.W."/>
            <person name="Richards J.E."/>
            <person name="Wolf T.M."/>
        </authorList>
    </citation>
    <scope>NUCLEOTIDE SEQUENCE</scope>
    <source>
        <strain evidence="1">MNPRO001-30</strain>
        <tissue evidence="1">Meninges</tissue>
    </source>
</reference>
<dbReference type="EMBL" id="JAHQIW010001710">
    <property type="protein sequence ID" value="KAJ1353428.1"/>
    <property type="molecule type" value="Genomic_DNA"/>
</dbReference>
<organism evidence="1 2">
    <name type="scientific">Parelaphostrongylus tenuis</name>
    <name type="common">Meningeal worm</name>
    <dbReference type="NCBI Taxonomy" id="148309"/>
    <lineage>
        <taxon>Eukaryota</taxon>
        <taxon>Metazoa</taxon>
        <taxon>Ecdysozoa</taxon>
        <taxon>Nematoda</taxon>
        <taxon>Chromadorea</taxon>
        <taxon>Rhabditida</taxon>
        <taxon>Rhabditina</taxon>
        <taxon>Rhabditomorpha</taxon>
        <taxon>Strongyloidea</taxon>
        <taxon>Metastrongylidae</taxon>
        <taxon>Parelaphostrongylus</taxon>
    </lineage>
</organism>
<name>A0AAD5QIL2_PARTN</name>
<proteinExistence type="predicted"/>
<accession>A0AAD5QIL2</accession>
<gene>
    <name evidence="1" type="ORF">KIN20_010055</name>
</gene>
<keyword evidence="2" id="KW-1185">Reference proteome</keyword>
<comment type="caution">
    <text evidence="1">The sequence shown here is derived from an EMBL/GenBank/DDBJ whole genome shotgun (WGS) entry which is preliminary data.</text>
</comment>
<dbReference type="Proteomes" id="UP001196413">
    <property type="component" value="Unassembled WGS sequence"/>
</dbReference>